<dbReference type="GO" id="GO:0004517">
    <property type="term" value="F:nitric-oxide synthase activity"/>
    <property type="evidence" value="ECO:0007669"/>
    <property type="project" value="InterPro"/>
</dbReference>
<comment type="miscellaneous">
    <text evidence="11">This protein is similar to the oxygenase domain of eukaryotic nitric oxide synthases but lacks the reductase domain which, in eukaryotes, is responsible for transfer of electrons to the ferric heme during nitric oxide synthesis.</text>
</comment>
<dbReference type="PANTHER" id="PTHR43410">
    <property type="entry name" value="NITRIC OXIDE SYNTHASE OXYGENASE"/>
    <property type="match status" value="1"/>
</dbReference>
<evidence type="ECO:0000256" key="12">
    <source>
        <dbReference type="PIRSR" id="PIRSR037219-1"/>
    </source>
</evidence>
<dbReference type="InterPro" id="IPR050607">
    <property type="entry name" value="NOS"/>
</dbReference>
<comment type="cofactor">
    <cofactor evidence="1 11 12">
        <name>heme</name>
        <dbReference type="ChEBI" id="CHEBI:30413"/>
    </cofactor>
</comment>
<comment type="catalytic activity">
    <reaction evidence="10">
        <text>3 reduced [flavodoxin] + 2 L-arginine + 4 O2 = 3 oxidized [flavodoxin] + 2 L-citrulline + 2 nitric oxide + 4 H2O + 5 H(+)</text>
        <dbReference type="Rhea" id="RHEA:52324"/>
        <dbReference type="Rhea" id="RHEA-COMP:10622"/>
        <dbReference type="Rhea" id="RHEA-COMP:10623"/>
        <dbReference type="ChEBI" id="CHEBI:15377"/>
        <dbReference type="ChEBI" id="CHEBI:15378"/>
        <dbReference type="ChEBI" id="CHEBI:15379"/>
        <dbReference type="ChEBI" id="CHEBI:16480"/>
        <dbReference type="ChEBI" id="CHEBI:32682"/>
        <dbReference type="ChEBI" id="CHEBI:57618"/>
        <dbReference type="ChEBI" id="CHEBI:57743"/>
        <dbReference type="ChEBI" id="CHEBI:58210"/>
        <dbReference type="EC" id="1.14.14.47"/>
    </reaction>
</comment>
<comment type="subunit">
    <text evidence="11">Homodimer.</text>
</comment>
<dbReference type="InterPro" id="IPR017142">
    <property type="entry name" value="Nitric_oxide_synthase_Oase-su"/>
</dbReference>
<feature type="binding site" description="axial binding residue" evidence="12">
    <location>
        <position position="67"/>
    </location>
    <ligand>
        <name>heme</name>
        <dbReference type="ChEBI" id="CHEBI:30413"/>
    </ligand>
    <ligandPart>
        <name>Fe</name>
        <dbReference type="ChEBI" id="CHEBI:18248"/>
    </ligandPart>
</feature>
<dbReference type="Gene3D" id="3.90.1230.10">
    <property type="entry name" value="Nitric Oxide Synthase, Chain A, domain 3"/>
    <property type="match status" value="1"/>
</dbReference>
<evidence type="ECO:0000256" key="3">
    <source>
        <dbReference type="ARBA" id="ARBA00005411"/>
    </source>
</evidence>
<keyword evidence="7 11" id="KW-0479">Metal-binding</keyword>
<protein>
    <recommendedName>
        <fullName evidence="5 11">Nitric oxide synthase oxygenase</fullName>
        <ecNumber evidence="4 11">1.14.14.47</ecNumber>
    </recommendedName>
</protein>
<evidence type="ECO:0000256" key="1">
    <source>
        <dbReference type="ARBA" id="ARBA00001971"/>
    </source>
</evidence>
<dbReference type="PANTHER" id="PTHR43410:SF1">
    <property type="entry name" value="NITRIC OXIDE SYNTHASE"/>
    <property type="match status" value="1"/>
</dbReference>
<dbReference type="Proteomes" id="UP000294581">
    <property type="component" value="Unassembled WGS sequence"/>
</dbReference>
<dbReference type="EMBL" id="SORF01000010">
    <property type="protein sequence ID" value="TDY44015.1"/>
    <property type="molecule type" value="Genomic_DNA"/>
</dbReference>
<gene>
    <name evidence="14" type="ORF">C7445_11060</name>
</gene>
<dbReference type="GO" id="GO:0006809">
    <property type="term" value="P:nitric oxide biosynthetic process"/>
    <property type="evidence" value="ECO:0007669"/>
    <property type="project" value="InterPro"/>
</dbReference>
<dbReference type="Pfam" id="PF02898">
    <property type="entry name" value="NO_synthase"/>
    <property type="match status" value="1"/>
</dbReference>
<proteinExistence type="inferred from homology"/>
<evidence type="ECO:0000313" key="15">
    <source>
        <dbReference type="Proteomes" id="UP000294581"/>
    </source>
</evidence>
<dbReference type="EC" id="1.14.14.47" evidence="4 11"/>
<evidence type="ECO:0000256" key="10">
    <source>
        <dbReference type="ARBA" id="ARBA00048713"/>
    </source>
</evidence>
<comment type="similarity">
    <text evidence="3 11">Belongs to the NOS family. Bacterial NOS oxygenase subfamily.</text>
</comment>
<dbReference type="PROSITE" id="PS60001">
    <property type="entry name" value="NOS"/>
    <property type="match status" value="1"/>
</dbReference>
<evidence type="ECO:0000256" key="6">
    <source>
        <dbReference type="ARBA" id="ARBA00022617"/>
    </source>
</evidence>
<dbReference type="AlphaFoldDB" id="A0A4R8LJM1"/>
<reference evidence="14 15" key="1">
    <citation type="submission" date="2019-03" db="EMBL/GenBank/DDBJ databases">
        <title>Genomic Encyclopedia of Type Strains, Phase IV (KMG-IV): sequencing the most valuable type-strain genomes for metagenomic binning, comparative biology and taxonomic classification.</title>
        <authorList>
            <person name="Goeker M."/>
        </authorList>
    </citation>
    <scope>NUCLEOTIDE SEQUENCE [LARGE SCALE GENOMIC DNA]</scope>
    <source>
        <strain evidence="14 15">DSM 17974</strain>
    </source>
</reference>
<accession>A0A4R8LJM1</accession>
<organism evidence="14 15">
    <name type="scientific">Alicyclobacillus sacchari</name>
    <dbReference type="NCBI Taxonomy" id="392010"/>
    <lineage>
        <taxon>Bacteria</taxon>
        <taxon>Bacillati</taxon>
        <taxon>Bacillota</taxon>
        <taxon>Bacilli</taxon>
        <taxon>Bacillales</taxon>
        <taxon>Alicyclobacillaceae</taxon>
        <taxon>Alicyclobacillus</taxon>
    </lineage>
</organism>
<keyword evidence="8 11" id="KW-0560">Oxidoreductase</keyword>
<name>A0A4R8LJM1_9BACL</name>
<dbReference type="PIRSF" id="PIRSF037219">
    <property type="entry name" value="NOS_oxygenase"/>
    <property type="match status" value="1"/>
</dbReference>
<dbReference type="Gene3D" id="3.90.340.10">
    <property type="entry name" value="Nitric Oxide Synthase, Chain A, domain 1"/>
    <property type="match status" value="1"/>
</dbReference>
<dbReference type="RefSeq" id="WP_134160154.1">
    <property type="nucleotide sequence ID" value="NZ_SORF01000010.1"/>
</dbReference>
<evidence type="ECO:0000256" key="8">
    <source>
        <dbReference type="ARBA" id="ARBA00023002"/>
    </source>
</evidence>
<comment type="function">
    <text evidence="2 11">Catalyzes the production of nitric oxide.</text>
</comment>
<evidence type="ECO:0000256" key="2">
    <source>
        <dbReference type="ARBA" id="ARBA00002642"/>
    </source>
</evidence>
<evidence type="ECO:0000313" key="14">
    <source>
        <dbReference type="EMBL" id="TDY44015.1"/>
    </source>
</evidence>
<keyword evidence="9 11" id="KW-0408">Iron</keyword>
<dbReference type="InterPro" id="IPR044943">
    <property type="entry name" value="NOS_dom_1"/>
</dbReference>
<comment type="caution">
    <text evidence="14">The sequence shown here is derived from an EMBL/GenBank/DDBJ whole genome shotgun (WGS) entry which is preliminary data.</text>
</comment>
<dbReference type="GO" id="GO:0020037">
    <property type="term" value="F:heme binding"/>
    <property type="evidence" value="ECO:0007669"/>
    <property type="project" value="InterPro"/>
</dbReference>
<evidence type="ECO:0000256" key="4">
    <source>
        <dbReference type="ARBA" id="ARBA00012735"/>
    </source>
</evidence>
<dbReference type="InterPro" id="IPR044944">
    <property type="entry name" value="NOS_dom_3"/>
</dbReference>
<dbReference type="InterPro" id="IPR004030">
    <property type="entry name" value="NOS_N"/>
</dbReference>
<keyword evidence="6 11" id="KW-0349">Heme</keyword>
<dbReference type="CDD" id="cd00575">
    <property type="entry name" value="NOS_oxygenase"/>
    <property type="match status" value="1"/>
</dbReference>
<evidence type="ECO:0000256" key="7">
    <source>
        <dbReference type="ARBA" id="ARBA00022723"/>
    </source>
</evidence>
<dbReference type="SUPFAM" id="SSF56512">
    <property type="entry name" value="Nitric oxide (NO) synthase oxygenase domain"/>
    <property type="match status" value="1"/>
</dbReference>
<dbReference type="GO" id="GO:0046872">
    <property type="term" value="F:metal ion binding"/>
    <property type="evidence" value="ECO:0007669"/>
    <property type="project" value="UniProtKB-KW"/>
</dbReference>
<evidence type="ECO:0000259" key="13">
    <source>
        <dbReference type="PROSITE" id="PS60001"/>
    </source>
</evidence>
<dbReference type="InterPro" id="IPR036119">
    <property type="entry name" value="NOS_N_sf"/>
</dbReference>
<dbReference type="InterPro" id="IPR044940">
    <property type="entry name" value="NOS_dom_2"/>
</dbReference>
<sequence length="365" mass="41944">MQFPRHLMEQARSFIDQCYTELGKSETEKTQRLEQIEHDLRTTGSYRHTYEELEHGARMAWRNSNRCIGRLFWRSLSVFDARTADTPEAVFNLLRRHIEYATNDGKIRPTITIFRPASEDSEIRIWNHQLIRYAGYQTISNRVVGDPQSVPFTRVCRQLGWTSNQGAYDILPVVVQVGEAVQWFDIPRSSVLEVPIQHPHMREISDLGMQWYAVPIISDMALLIGGIRYSAAPFNGWYMGTEIGARNLADTNRYNMLAAVADAMGLSRTSDATLWRDKALVELNLAVLHSFRKKGVTIVDHHTAARQFAYFERTEADAGRQITGDWSWLIPPLSPATTHIFHSSYSNDFQLPNYLRQPCPYAHLL</sequence>
<feature type="domain" description="Nitric oxide synthase (NOS)" evidence="13">
    <location>
        <begin position="66"/>
        <end position="73"/>
    </location>
</feature>
<evidence type="ECO:0000256" key="5">
    <source>
        <dbReference type="ARBA" id="ARBA00018859"/>
    </source>
</evidence>
<keyword evidence="15" id="KW-1185">Reference proteome</keyword>
<evidence type="ECO:0000256" key="11">
    <source>
        <dbReference type="PIRNR" id="PIRNR037219"/>
    </source>
</evidence>
<evidence type="ECO:0000256" key="9">
    <source>
        <dbReference type="ARBA" id="ARBA00023004"/>
    </source>
</evidence>
<dbReference type="OrthoDB" id="3398374at2"/>
<dbReference type="Gene3D" id="3.90.440.10">
    <property type="entry name" value="Nitric Oxide Synthase,Heme Domain,Chain A domain 2"/>
    <property type="match status" value="1"/>
</dbReference>